<protein>
    <submittedName>
        <fullName evidence="1">Uncharacterized protein</fullName>
    </submittedName>
</protein>
<dbReference type="AlphaFoldDB" id="A0A9X0A4B9"/>
<reference evidence="1" key="1">
    <citation type="submission" date="2023-01" db="EMBL/GenBank/DDBJ databases">
        <title>Genome assembly of the deep-sea coral Lophelia pertusa.</title>
        <authorList>
            <person name="Herrera S."/>
            <person name="Cordes E."/>
        </authorList>
    </citation>
    <scope>NUCLEOTIDE SEQUENCE</scope>
    <source>
        <strain evidence="1">USNM1676648</strain>
        <tissue evidence="1">Polyp</tissue>
    </source>
</reference>
<dbReference type="InterPro" id="IPR011990">
    <property type="entry name" value="TPR-like_helical_dom_sf"/>
</dbReference>
<name>A0A9X0A4B9_9CNID</name>
<dbReference type="Gene3D" id="1.25.40.10">
    <property type="entry name" value="Tetratricopeptide repeat domain"/>
    <property type="match status" value="2"/>
</dbReference>
<proteinExistence type="predicted"/>
<accession>A0A9X0A4B9</accession>
<dbReference type="Proteomes" id="UP001163046">
    <property type="component" value="Unassembled WGS sequence"/>
</dbReference>
<evidence type="ECO:0000313" key="1">
    <source>
        <dbReference type="EMBL" id="KAJ7393187.1"/>
    </source>
</evidence>
<dbReference type="SMART" id="SM00028">
    <property type="entry name" value="TPR"/>
    <property type="match status" value="3"/>
</dbReference>
<dbReference type="InterPro" id="IPR019734">
    <property type="entry name" value="TPR_rpt"/>
</dbReference>
<dbReference type="SUPFAM" id="SSF48452">
    <property type="entry name" value="TPR-like"/>
    <property type="match status" value="1"/>
</dbReference>
<evidence type="ECO:0000313" key="2">
    <source>
        <dbReference type="Proteomes" id="UP001163046"/>
    </source>
</evidence>
<organism evidence="1 2">
    <name type="scientific">Desmophyllum pertusum</name>
    <dbReference type="NCBI Taxonomy" id="174260"/>
    <lineage>
        <taxon>Eukaryota</taxon>
        <taxon>Metazoa</taxon>
        <taxon>Cnidaria</taxon>
        <taxon>Anthozoa</taxon>
        <taxon>Hexacorallia</taxon>
        <taxon>Scleractinia</taxon>
        <taxon>Caryophylliina</taxon>
        <taxon>Caryophylliidae</taxon>
        <taxon>Desmophyllum</taxon>
    </lineage>
</organism>
<sequence length="402" mass="45697">MSEKVISAYTSTCRSLLEKLQFFWSCDQILEGANNMRKRNDILVVIDGVHKAQKKNFNSLQSYVDLTILKPLSDCEAMFIILTDRGNTFNRLNVLSALSALAYKDDDEACLEEIADQYQDHVGVGHLMNNLGVMFSKRMQYERSVTCYKRAKRSFEHEHDHLGNAVATLNLAVLYKLFGHHQKALSSCETAASLCHDISMRTAKDALLPWKVLRRIAVLCQEFGNYKRYQDILSIGALYDINGVNEASTVNLTKWLMTLQLKEQNGVKSEGKELEDFACHLLALLDQSCTDNLLKTESLNADFMAIVIIVAKMYRDIDHLEEACKLLEKLETAFLLVHGRKSSVYGSLLYEIGSFKLGTGKASEAEIKLKQAEEIFIHYFGRDHHMVCIMQEFIGYLCCTKR</sequence>
<keyword evidence="2" id="KW-1185">Reference proteome</keyword>
<dbReference type="EMBL" id="MU825398">
    <property type="protein sequence ID" value="KAJ7393187.1"/>
    <property type="molecule type" value="Genomic_DNA"/>
</dbReference>
<comment type="caution">
    <text evidence="1">The sequence shown here is derived from an EMBL/GenBank/DDBJ whole genome shotgun (WGS) entry which is preliminary data.</text>
</comment>
<gene>
    <name evidence="1" type="ORF">OS493_006153</name>
</gene>
<dbReference type="Pfam" id="PF13424">
    <property type="entry name" value="TPR_12"/>
    <property type="match status" value="1"/>
</dbReference>
<dbReference type="OrthoDB" id="10071976at2759"/>